<protein>
    <recommendedName>
        <fullName evidence="1">NYN domain-containing protein</fullName>
    </recommendedName>
</protein>
<accession>A0A0G4GKG0</accession>
<dbReference type="GO" id="GO:0004540">
    <property type="term" value="F:RNA nuclease activity"/>
    <property type="evidence" value="ECO:0007669"/>
    <property type="project" value="InterPro"/>
</dbReference>
<organism evidence="2 3">
    <name type="scientific">Vitrella brassicaformis (strain CCMP3155)</name>
    <dbReference type="NCBI Taxonomy" id="1169540"/>
    <lineage>
        <taxon>Eukaryota</taxon>
        <taxon>Sar</taxon>
        <taxon>Alveolata</taxon>
        <taxon>Colpodellida</taxon>
        <taxon>Vitrellaceae</taxon>
        <taxon>Vitrella</taxon>
    </lineage>
</organism>
<dbReference type="InParanoid" id="A0A0G4GKG0"/>
<sequence length="278" mass="31967">MAASSAAYTRQQGHSLRCALIVDGANALKGFEKHERRLMRHHDFEAHIREMLVAFEANTGRSMQLVTDHTIFVNVDPQEYKRFISRHLENRYSGEELDYRRRQLGNDSRRMAELHNRLGRRRSPCRFKIKTIGLKSREVRCHNCRCMQEDHVQRGGDVMIAMCLLEAALRDDIDPVILFSGDGDFMPALQSIRQAVPTKKIFVAAYEATASRRFSVSDSWELRDGRWQPEISRHIDHVHLIRTSDAAAPPPPRETLPTLPVDDRAYAQALLAILLERT</sequence>
<evidence type="ECO:0000259" key="1">
    <source>
        <dbReference type="Pfam" id="PF01936"/>
    </source>
</evidence>
<dbReference type="PhylomeDB" id="A0A0G4GKG0"/>
<dbReference type="OrthoDB" id="439808at2759"/>
<proteinExistence type="predicted"/>
<reference evidence="2 3" key="1">
    <citation type="submission" date="2014-11" db="EMBL/GenBank/DDBJ databases">
        <authorList>
            <person name="Zhu J."/>
            <person name="Qi W."/>
            <person name="Song R."/>
        </authorList>
    </citation>
    <scope>NUCLEOTIDE SEQUENCE [LARGE SCALE GENOMIC DNA]</scope>
</reference>
<dbReference type="EMBL" id="CDMY01000698">
    <property type="protein sequence ID" value="CEM30503.1"/>
    <property type="molecule type" value="Genomic_DNA"/>
</dbReference>
<dbReference type="Proteomes" id="UP000041254">
    <property type="component" value="Unassembled WGS sequence"/>
</dbReference>
<dbReference type="Gene3D" id="3.40.50.1010">
    <property type="entry name" value="5'-nuclease"/>
    <property type="match status" value="1"/>
</dbReference>
<name>A0A0G4GKG0_VITBC</name>
<feature type="domain" description="NYN" evidence="1">
    <location>
        <begin position="123"/>
        <end position="213"/>
    </location>
</feature>
<evidence type="ECO:0000313" key="3">
    <source>
        <dbReference type="Proteomes" id="UP000041254"/>
    </source>
</evidence>
<dbReference type="Pfam" id="PF01936">
    <property type="entry name" value="NYN"/>
    <property type="match status" value="1"/>
</dbReference>
<dbReference type="InterPro" id="IPR021139">
    <property type="entry name" value="NYN"/>
</dbReference>
<dbReference type="VEuPathDB" id="CryptoDB:Vbra_18095"/>
<gene>
    <name evidence="2" type="ORF">Vbra_18095</name>
</gene>
<evidence type="ECO:0000313" key="2">
    <source>
        <dbReference type="EMBL" id="CEM30503.1"/>
    </source>
</evidence>
<keyword evidence="3" id="KW-1185">Reference proteome</keyword>
<dbReference type="AlphaFoldDB" id="A0A0G4GKG0"/>